<dbReference type="InterPro" id="IPR001849">
    <property type="entry name" value="PH_domain"/>
</dbReference>
<sequence length="1286" mass="142430">MGMLRVFSFFSANKGNSRTKGSSPPSASTLSTASPTSNSLFSHQRHNTDPLPISQVPSTTAAGTPLHTLKKLDRTGSRPASAAYPPTIMETPSETVPELEPILNYLNSQTNRLYQEGYFLKLNDLDINGRSFQERQWVDCFAQLIGTVLSLWDSAALDAASPDEDVAPTFINLADASIKMIDTLPTRNERSKPLQNILSISTAGKNRYLLHFSSLHSLTQWTAAIRMAMFENTLLQESYTGALIAGKGKTLNGIRGILEKSRYVYEDWARVRFGPGTPWRRCWCVISPPDEKEFQRMKKEQKKKSVYDRSVPLLKGNIKFYETKKTKKVKPIATITDAFSAFAIYPQSRPLIDQSTLVKVEGRITIHTKPESTAEGFVFVLPEVHPAVSGFEMMLRWLFPVFDTFGLYGRPTRLIADTQNPRSLMFALPKRRQPGYLDILDVTALIHTEGSSNWSEREWRKALKDATAKRMTNNNSRESSITGSARFNRNSAPSRNGTPLRFANGTTTSSLTGNPEPNRSSDGSLMLSKTGVGPPYRGQGSPPSQSSGEKSFSEEADRAPEPPMHRTSQYDGVPGTNGYAQRGSFNSDLNDYQIQDRQALRDGFQQSPPPAPVAMPPELLRDPRRAPPVRPQPSSDLQKAGNRISQGTLSQMVDVNMTRNLATAGASAAWNEKVSAQQPNDQGQRGVVHNAGNEDKSPTDMNFSPQRPITRSNPKPYSQGALPPAVDGPVPNSSRPNSYDHRSSGRNFQPTDTRKTNFPTLASQGPYDVESQQSDRASSLDSMRHTIDIDALDKIVVRGRSPTPPVNNVQDEESIYDHNSVSSPDYASSHKSSFSQPSEKSVSRPRMGVLKVVGNEDPKNSEIMIGDARYQRTDPLAFRQDKPDIPLVDFGPTQTYMPTTRRPTTADTLTLLTHKRIPSDATLGRDDRPDLPPGKVSYGNGSDSHLPKTTSDGEHRRSMIWQPGMVTGSVSPGPQITPEQFVQQKADANRINSHYRLPSVTTQPRPASGDWTNYNRQQSMVQDTPARPHSRGTSVMLGHSGSGTTPPPRPSSGDWTNAARQQAMMRDMPHRPHSRGASVMFGHNDISTHLSAREQEHLARVTGSSFFNLSSENQSEGPLQGAGLVSAIDTREREKRAMKEGMGGQMVQQAIAQRQYQQAQFQPSPQSPPASSRYPVGGSYFHPQQQYQNSSSDSSAGGYGSVYPHQHQAPTQWSLDQQHQQQQQQQYQHQRQQSRSTSQQLRSPPPQQQQQQQQQAVMTPPAGYRPNPYYQPPSVHHHTASGVQHN</sequence>
<feature type="region of interest" description="Disordered" evidence="1">
    <location>
        <begin position="881"/>
        <end position="901"/>
    </location>
</feature>
<feature type="compositionally biased region" description="Low complexity" evidence="1">
    <location>
        <begin position="22"/>
        <end position="40"/>
    </location>
</feature>
<dbReference type="SMART" id="SM00233">
    <property type="entry name" value="PH"/>
    <property type="match status" value="1"/>
</dbReference>
<feature type="compositionally biased region" description="Low complexity" evidence="1">
    <location>
        <begin position="1184"/>
        <end position="1196"/>
    </location>
</feature>
<dbReference type="VEuPathDB" id="FungiDB:AJ78_01110"/>
<feature type="compositionally biased region" description="Low complexity" evidence="1">
    <location>
        <begin position="1148"/>
        <end position="1172"/>
    </location>
</feature>
<feature type="compositionally biased region" description="Polar residues" evidence="1">
    <location>
        <begin position="699"/>
        <end position="716"/>
    </location>
</feature>
<feature type="compositionally biased region" description="Polar residues" evidence="1">
    <location>
        <begin position="939"/>
        <end position="950"/>
    </location>
</feature>
<feature type="region of interest" description="Disordered" evidence="1">
    <location>
        <begin position="13"/>
        <end position="93"/>
    </location>
</feature>
<feature type="compositionally biased region" description="Basic and acidic residues" evidence="1">
    <location>
        <begin position="551"/>
        <end position="564"/>
    </location>
</feature>
<dbReference type="Proteomes" id="UP000182235">
    <property type="component" value="Unassembled WGS sequence"/>
</dbReference>
<feature type="region of interest" description="Disordered" evidence="1">
    <location>
        <begin position="665"/>
        <end position="784"/>
    </location>
</feature>
<dbReference type="Pfam" id="PF25381">
    <property type="entry name" value="PH_26"/>
    <property type="match status" value="1"/>
</dbReference>
<dbReference type="Pfam" id="PF00169">
    <property type="entry name" value="PH"/>
    <property type="match status" value="1"/>
</dbReference>
<feature type="compositionally biased region" description="Polar residues" evidence="1">
    <location>
        <begin position="770"/>
        <end position="781"/>
    </location>
</feature>
<name>A0A1J9QSS5_9EURO</name>
<feature type="region of interest" description="Disordered" evidence="1">
    <location>
        <begin position="466"/>
        <end position="586"/>
    </location>
</feature>
<dbReference type="InterPro" id="IPR058155">
    <property type="entry name" value="Skg3/CAF120-like_PH"/>
</dbReference>
<protein>
    <recommendedName>
        <fullName evidence="2">PH domain-containing protein</fullName>
    </recommendedName>
</protein>
<feature type="compositionally biased region" description="Polar residues" evidence="1">
    <location>
        <begin position="745"/>
        <end position="763"/>
    </location>
</feature>
<dbReference type="Gene3D" id="2.30.29.30">
    <property type="entry name" value="Pleckstrin-homology domain (PH domain)/Phosphotyrosine-binding domain (PTB)"/>
    <property type="match status" value="1"/>
</dbReference>
<dbReference type="SUPFAM" id="SSF50729">
    <property type="entry name" value="PH domain-like"/>
    <property type="match status" value="1"/>
</dbReference>
<dbReference type="PROSITE" id="PS50003">
    <property type="entry name" value="PH_DOMAIN"/>
    <property type="match status" value="1"/>
</dbReference>
<feature type="compositionally biased region" description="Polar residues" evidence="1">
    <location>
        <begin position="504"/>
        <end position="523"/>
    </location>
</feature>
<feature type="domain" description="PH" evidence="2">
    <location>
        <begin position="112"/>
        <end position="230"/>
    </location>
</feature>
<reference evidence="3 4" key="1">
    <citation type="submission" date="2015-07" db="EMBL/GenBank/DDBJ databases">
        <title>Emmonsia species relationships and genome sequence.</title>
        <authorList>
            <consortium name="The Broad Institute Genomics Platform"/>
            <person name="Cuomo C.A."/>
            <person name="Munoz J.F."/>
            <person name="Imamovic A."/>
            <person name="Priest M.E."/>
            <person name="Young S."/>
            <person name="Clay O.K."/>
            <person name="McEwen J.G."/>
        </authorList>
    </citation>
    <scope>NUCLEOTIDE SEQUENCE [LARGE SCALE GENOMIC DNA]</scope>
    <source>
        <strain evidence="3 4">UAMH 9510</strain>
    </source>
</reference>
<accession>A0A1J9QSS5</accession>
<evidence type="ECO:0000256" key="1">
    <source>
        <dbReference type="SAM" id="MobiDB-lite"/>
    </source>
</evidence>
<dbReference type="FunFam" id="2.30.29.30:FF:000203">
    <property type="entry name" value="PH domain-containing protein"/>
    <property type="match status" value="1"/>
</dbReference>
<feature type="region of interest" description="Disordered" evidence="1">
    <location>
        <begin position="1134"/>
        <end position="1286"/>
    </location>
</feature>
<organism evidence="3 4">
    <name type="scientific">Emergomyces pasteurianus Ep9510</name>
    <dbReference type="NCBI Taxonomy" id="1447872"/>
    <lineage>
        <taxon>Eukaryota</taxon>
        <taxon>Fungi</taxon>
        <taxon>Dikarya</taxon>
        <taxon>Ascomycota</taxon>
        <taxon>Pezizomycotina</taxon>
        <taxon>Eurotiomycetes</taxon>
        <taxon>Eurotiomycetidae</taxon>
        <taxon>Onygenales</taxon>
        <taxon>Ajellomycetaceae</taxon>
        <taxon>Emergomyces</taxon>
    </lineage>
</organism>
<gene>
    <name evidence="3" type="ORF">AJ78_01110</name>
</gene>
<dbReference type="OrthoDB" id="5563754at2759"/>
<feature type="region of interest" description="Disordered" evidence="1">
    <location>
        <begin position="602"/>
        <end position="651"/>
    </location>
</feature>
<dbReference type="STRING" id="1447872.A0A1J9QSS5"/>
<evidence type="ECO:0000313" key="4">
    <source>
        <dbReference type="Proteomes" id="UP000182235"/>
    </source>
</evidence>
<feature type="compositionally biased region" description="Low complexity" evidence="1">
    <location>
        <begin position="1217"/>
        <end position="1255"/>
    </location>
</feature>
<proteinExistence type="predicted"/>
<feature type="region of interest" description="Disordered" evidence="1">
    <location>
        <begin position="916"/>
        <end position="954"/>
    </location>
</feature>
<feature type="compositionally biased region" description="Polar residues" evidence="1">
    <location>
        <begin position="632"/>
        <end position="651"/>
    </location>
</feature>
<evidence type="ECO:0000313" key="3">
    <source>
        <dbReference type="EMBL" id="OJD18924.1"/>
    </source>
</evidence>
<dbReference type="InterPro" id="IPR011993">
    <property type="entry name" value="PH-like_dom_sf"/>
</dbReference>
<comment type="caution">
    <text evidence="3">The sequence shown here is derived from an EMBL/GenBank/DDBJ whole genome shotgun (WGS) entry which is preliminary data.</text>
</comment>
<dbReference type="EMBL" id="LGRN01000022">
    <property type="protein sequence ID" value="OJD18924.1"/>
    <property type="molecule type" value="Genomic_DNA"/>
</dbReference>
<feature type="compositionally biased region" description="Polar residues" evidence="1">
    <location>
        <begin position="674"/>
        <end position="683"/>
    </location>
</feature>
<feature type="region of interest" description="Disordered" evidence="1">
    <location>
        <begin position="1020"/>
        <end position="1056"/>
    </location>
</feature>
<evidence type="ECO:0000259" key="2">
    <source>
        <dbReference type="PROSITE" id="PS50003"/>
    </source>
</evidence>
<feature type="compositionally biased region" description="Low complexity" evidence="1">
    <location>
        <begin position="533"/>
        <end position="548"/>
    </location>
</feature>
<keyword evidence="4" id="KW-1185">Reference proteome</keyword>
<feature type="compositionally biased region" description="Polar residues" evidence="1">
    <location>
        <begin position="470"/>
        <end position="497"/>
    </location>
</feature>
<feature type="compositionally biased region" description="Polar residues" evidence="1">
    <location>
        <begin position="817"/>
        <end position="840"/>
    </location>
</feature>
<feature type="region of interest" description="Disordered" evidence="1">
    <location>
        <begin position="796"/>
        <end position="846"/>
    </location>
</feature>